<organism evidence="7 8">
    <name type="scientific">Aspergillus lucknowensis</name>
    <dbReference type="NCBI Taxonomy" id="176173"/>
    <lineage>
        <taxon>Eukaryota</taxon>
        <taxon>Fungi</taxon>
        <taxon>Dikarya</taxon>
        <taxon>Ascomycota</taxon>
        <taxon>Pezizomycotina</taxon>
        <taxon>Eurotiomycetes</taxon>
        <taxon>Eurotiomycetidae</taxon>
        <taxon>Eurotiales</taxon>
        <taxon>Aspergillaceae</taxon>
        <taxon>Aspergillus</taxon>
        <taxon>Aspergillus subgen. Nidulantes</taxon>
    </lineage>
</organism>
<proteinExistence type="predicted"/>
<evidence type="ECO:0000256" key="5">
    <source>
        <dbReference type="SAM" id="MobiDB-lite"/>
    </source>
</evidence>
<evidence type="ECO:0000256" key="3">
    <source>
        <dbReference type="ARBA" id="ARBA00023163"/>
    </source>
</evidence>
<dbReference type="SUPFAM" id="SSF57701">
    <property type="entry name" value="Zn2/Cys6 DNA-binding domain"/>
    <property type="match status" value="1"/>
</dbReference>
<dbReference type="PROSITE" id="PS50048">
    <property type="entry name" value="ZN2_CY6_FUNGAL_2"/>
    <property type="match status" value="1"/>
</dbReference>
<evidence type="ECO:0000256" key="4">
    <source>
        <dbReference type="ARBA" id="ARBA00023242"/>
    </source>
</evidence>
<dbReference type="GeneID" id="98148947"/>
<name>A0ABR4LGB3_9EURO</name>
<feature type="region of interest" description="Disordered" evidence="5">
    <location>
        <begin position="43"/>
        <end position="77"/>
    </location>
</feature>
<evidence type="ECO:0000313" key="8">
    <source>
        <dbReference type="Proteomes" id="UP001610432"/>
    </source>
</evidence>
<evidence type="ECO:0000256" key="2">
    <source>
        <dbReference type="ARBA" id="ARBA00023125"/>
    </source>
</evidence>
<dbReference type="InterPro" id="IPR036864">
    <property type="entry name" value="Zn2-C6_fun-type_DNA-bd_sf"/>
</dbReference>
<keyword evidence="4" id="KW-0539">Nucleus</keyword>
<dbReference type="CDD" id="cd00067">
    <property type="entry name" value="GAL4"/>
    <property type="match status" value="1"/>
</dbReference>
<dbReference type="InterPro" id="IPR001138">
    <property type="entry name" value="Zn2Cys6_DnaBD"/>
</dbReference>
<reference evidence="7 8" key="1">
    <citation type="submission" date="2024-07" db="EMBL/GenBank/DDBJ databases">
        <title>Section-level genome sequencing and comparative genomics of Aspergillus sections Usti and Cavernicolus.</title>
        <authorList>
            <consortium name="Lawrence Berkeley National Laboratory"/>
            <person name="Nybo J.L."/>
            <person name="Vesth T.C."/>
            <person name="Theobald S."/>
            <person name="Frisvad J.C."/>
            <person name="Larsen T.O."/>
            <person name="Kjaerboelling I."/>
            <person name="Rothschild-Mancinelli K."/>
            <person name="Lyhne E.K."/>
            <person name="Kogle M.E."/>
            <person name="Barry K."/>
            <person name="Clum A."/>
            <person name="Na H."/>
            <person name="Ledsgaard L."/>
            <person name="Lin J."/>
            <person name="Lipzen A."/>
            <person name="Kuo A."/>
            <person name="Riley R."/>
            <person name="Mondo S."/>
            <person name="Labutti K."/>
            <person name="Haridas S."/>
            <person name="Pangalinan J."/>
            <person name="Salamov A.A."/>
            <person name="Simmons B.A."/>
            <person name="Magnuson J.K."/>
            <person name="Chen J."/>
            <person name="Drula E."/>
            <person name="Henrissat B."/>
            <person name="Wiebenga A."/>
            <person name="Lubbers R.J."/>
            <person name="Gomes A.C."/>
            <person name="Macurrencykelacurrency M.R."/>
            <person name="Stajich J."/>
            <person name="Grigoriev I.V."/>
            <person name="Mortensen U.H."/>
            <person name="De Vries R.P."/>
            <person name="Baker S.E."/>
            <person name="Andersen M.R."/>
        </authorList>
    </citation>
    <scope>NUCLEOTIDE SEQUENCE [LARGE SCALE GENOMIC DNA]</scope>
    <source>
        <strain evidence="7 8">CBS 449.75</strain>
    </source>
</reference>
<keyword evidence="2" id="KW-0238">DNA-binding</keyword>
<dbReference type="Pfam" id="PF00172">
    <property type="entry name" value="Zn_clus"/>
    <property type="match status" value="1"/>
</dbReference>
<dbReference type="RefSeq" id="XP_070881477.1">
    <property type="nucleotide sequence ID" value="XM_071033875.1"/>
</dbReference>
<protein>
    <recommendedName>
        <fullName evidence="6">Zn(2)-C6 fungal-type domain-containing protein</fullName>
    </recommendedName>
</protein>
<sequence length="370" mass="40854">MLSRQERKSCELCRARKLRCSGEKSGCSRCRSLSLTCRFKDKGAPGRPRKRAVRQETSGVTEGSSISSLSSGSTSHASSIVPVPQMALDPVIMGAGDFDSFPSELAANCGFDSLALPRGMLFGDGDACGLPIEAWQMPQESEIPLPSLDANSYLSPVSTSRLCKCDEEVSSIIRSLSRAGMSHDIIQTLRAGVSLTERLLTCPVCYDVSRPPRVTVQNVLLIGHLMFEVTSGYRKYVRWLKDHDSDSDKDAATDERKTVYFDSGLGGIDLQISNDKLKDLIIHGLENDVERLLEFGKKFAQRQRNRHDVGHETCPDPDGRCRRNQDGSDRDPLDICPHHPVARGLIPCFRIVDEVQGMIQQVVDVVCDTR</sequence>
<evidence type="ECO:0000313" key="7">
    <source>
        <dbReference type="EMBL" id="KAL2862498.1"/>
    </source>
</evidence>
<dbReference type="EMBL" id="JBFXLQ010000066">
    <property type="protein sequence ID" value="KAL2862498.1"/>
    <property type="molecule type" value="Genomic_DNA"/>
</dbReference>
<feature type="domain" description="Zn(2)-C6 fungal-type" evidence="6">
    <location>
        <begin position="9"/>
        <end position="39"/>
    </location>
</feature>
<dbReference type="PROSITE" id="PS00463">
    <property type="entry name" value="ZN2_CY6_FUNGAL_1"/>
    <property type="match status" value="1"/>
</dbReference>
<dbReference type="SMART" id="SM00066">
    <property type="entry name" value="GAL4"/>
    <property type="match status" value="1"/>
</dbReference>
<accession>A0ABR4LGB3</accession>
<evidence type="ECO:0000259" key="6">
    <source>
        <dbReference type="PROSITE" id="PS50048"/>
    </source>
</evidence>
<keyword evidence="1" id="KW-0805">Transcription regulation</keyword>
<keyword evidence="3" id="KW-0804">Transcription</keyword>
<keyword evidence="8" id="KW-1185">Reference proteome</keyword>
<feature type="region of interest" description="Disordered" evidence="5">
    <location>
        <begin position="306"/>
        <end position="332"/>
    </location>
</feature>
<dbReference type="Gene3D" id="4.10.240.10">
    <property type="entry name" value="Zn(2)-C6 fungal-type DNA-binding domain"/>
    <property type="match status" value="1"/>
</dbReference>
<feature type="compositionally biased region" description="Low complexity" evidence="5">
    <location>
        <begin position="57"/>
        <end position="77"/>
    </location>
</feature>
<evidence type="ECO:0000256" key="1">
    <source>
        <dbReference type="ARBA" id="ARBA00023015"/>
    </source>
</evidence>
<dbReference type="Proteomes" id="UP001610432">
    <property type="component" value="Unassembled WGS sequence"/>
</dbReference>
<comment type="caution">
    <text evidence="7">The sequence shown here is derived from an EMBL/GenBank/DDBJ whole genome shotgun (WGS) entry which is preliminary data.</text>
</comment>
<gene>
    <name evidence="7" type="ORF">BJX67DRAFT_385523</name>
</gene>